<evidence type="ECO:0000313" key="1">
    <source>
        <dbReference type="EMBL" id="RPD83086.1"/>
    </source>
</evidence>
<name>A0A3N4MN45_9NEIS</name>
<dbReference type="AlphaFoldDB" id="A0A3N4MN45"/>
<keyword evidence="2" id="KW-1185">Reference proteome</keyword>
<proteinExistence type="predicted"/>
<comment type="caution">
    <text evidence="1">The sequence shown here is derived from an EMBL/GenBank/DDBJ whole genome shotgun (WGS) entry which is preliminary data.</text>
</comment>
<dbReference type="InterPro" id="IPR028958">
    <property type="entry name" value="Imm42"/>
</dbReference>
<dbReference type="RefSeq" id="WP_123805069.1">
    <property type="nucleotide sequence ID" value="NZ_RPFL01000082.1"/>
</dbReference>
<dbReference type="EMBL" id="RPFL01000082">
    <property type="protein sequence ID" value="RPD83086.1"/>
    <property type="molecule type" value="Genomic_DNA"/>
</dbReference>
<reference evidence="1 2" key="1">
    <citation type="submission" date="2018-11" db="EMBL/GenBank/DDBJ databases">
        <title>Neisseria weixii sp. nov. isolated from the rectal contents of plateau pika (Ochotona cruzoniae).</title>
        <authorList>
            <person name="Zhang G."/>
        </authorList>
    </citation>
    <scope>NUCLEOTIDE SEQUENCE [LARGE SCALE GENOMIC DNA]</scope>
    <source>
        <strain evidence="1 2">10009</strain>
    </source>
</reference>
<accession>A0A3N4MN45</accession>
<protein>
    <submittedName>
        <fullName evidence="1">Uncharacterized protein</fullName>
    </submittedName>
</protein>
<dbReference type="OrthoDB" id="8607154at2"/>
<dbReference type="Pfam" id="PF15593">
    <property type="entry name" value="Imm42"/>
    <property type="match status" value="1"/>
</dbReference>
<evidence type="ECO:0000313" key="2">
    <source>
        <dbReference type="Proteomes" id="UP000272412"/>
    </source>
</evidence>
<gene>
    <name evidence="1" type="ORF">EGK74_13570</name>
</gene>
<organism evidence="1 2">
    <name type="scientific">Neisseria weixii</name>
    <dbReference type="NCBI Taxonomy" id="1853276"/>
    <lineage>
        <taxon>Bacteria</taxon>
        <taxon>Pseudomonadati</taxon>
        <taxon>Pseudomonadota</taxon>
        <taxon>Betaproteobacteria</taxon>
        <taxon>Neisseriales</taxon>
        <taxon>Neisseriaceae</taxon>
        <taxon>Neisseria</taxon>
    </lineage>
</organism>
<dbReference type="Proteomes" id="UP000272412">
    <property type="component" value="Unassembled WGS sequence"/>
</dbReference>
<sequence>MIFGDDINFFIQIDILISNNNYQMGPLNFWIDGKCYPGENALITLNSEVTILKENLDKIFKRNFPENKLTIDQINFDLEEIHEKNIMYMYLAELGDCGLKLRCDMTKNMLRLFYAMKEEPFKVKEIPINYYAKIINEIYYFITQARK</sequence>